<name>A0A7R9TXW9_9VIRI</name>
<feature type="domain" description="Alpha-D-phosphohexomutase alpha/beta/alpha" evidence="14">
    <location>
        <begin position="293"/>
        <end position="394"/>
    </location>
</feature>
<sequence>MAPERPARHAELYSLQNGSDVRGVALEGVEGEDVRLNPARAAAIGAAFARWLQKRAPTANDAETRVALGRDSRLSGESLASAAAAGARSAGAMPTDVGLATTPAMFMSTITEGYEFDGGVMLTASHLPFNRNGMKFFTSRGGLGSADIAEVLDIAAQLVDDDELPQESEHSLAPHEDFLPAYAASLRKRIIDGVGAGERPLEGMAIVVDAGNGAGGFFAGSVLEPLGADVSASQFLEPDGTFPNHIPNPEDAEAMESCAAAVLRAGADLGVVFDTDVDRSGLVLPDGQQVNRNRLIAALSAAVLRDSPGATIVTDSVTSAGLADFIKARGGVHCRYKRGYKNVINKGVELNEAGVDCPLMIETSGHGAMRENYYLDDGAYLAVCLIIEAARAKRAGGEGLASLLDGLKEPAEAKEARLKIMLDDFGPYGDDIIARFIEFCNGSAAPSSWTSEEVNNEGWRVRVDEGDGKQGWALLRKSLHDPLLVCNVESDTEGGLEPILEALRGFLSQFDKLDISKL</sequence>
<dbReference type="InterPro" id="IPR036900">
    <property type="entry name" value="A-D-PHexomutase_C_sf"/>
</dbReference>
<evidence type="ECO:0000256" key="3">
    <source>
        <dbReference type="ARBA" id="ARBA00010231"/>
    </source>
</evidence>
<dbReference type="InterPro" id="IPR005846">
    <property type="entry name" value="A-D-PHexomutase_a/b/a-III"/>
</dbReference>
<evidence type="ECO:0000256" key="1">
    <source>
        <dbReference type="ARBA" id="ARBA00000443"/>
    </source>
</evidence>
<evidence type="ECO:0000256" key="4">
    <source>
        <dbReference type="ARBA" id="ARBA00012728"/>
    </source>
</evidence>
<dbReference type="PANTHER" id="PTHR42946">
    <property type="entry name" value="PHOSPHOHEXOSE MUTASE"/>
    <property type="match status" value="1"/>
</dbReference>
<feature type="domain" description="Alpha-D-phosphohexomutase alpha/beta/alpha" evidence="13">
    <location>
        <begin position="202"/>
        <end position="287"/>
    </location>
</feature>
<accession>A0A7R9TXW9</accession>
<dbReference type="InterPro" id="IPR005844">
    <property type="entry name" value="A-D-PHexomutase_a/b/a-I"/>
</dbReference>
<dbReference type="SUPFAM" id="SSF53738">
    <property type="entry name" value="Phosphoglucomutase, first 3 domains"/>
    <property type="match status" value="3"/>
</dbReference>
<comment type="catalytic activity">
    <reaction evidence="11">
        <text>O-phospho-L-seryl-[protein] + alpha-D-glucose 1-phosphate = alpha-D-glucose 1,6-bisphosphate + L-seryl-[protein]</text>
        <dbReference type="Rhea" id="RHEA:68748"/>
        <dbReference type="Rhea" id="RHEA-COMP:9863"/>
        <dbReference type="Rhea" id="RHEA-COMP:11604"/>
        <dbReference type="ChEBI" id="CHEBI:29999"/>
        <dbReference type="ChEBI" id="CHEBI:58392"/>
        <dbReference type="ChEBI" id="CHEBI:58601"/>
        <dbReference type="ChEBI" id="CHEBI:83421"/>
    </reaction>
</comment>
<dbReference type="InterPro" id="IPR005845">
    <property type="entry name" value="A-D-PHexomutase_a/b/a-II"/>
</dbReference>
<evidence type="ECO:0000259" key="12">
    <source>
        <dbReference type="Pfam" id="PF02878"/>
    </source>
</evidence>
<dbReference type="Gene3D" id="3.30.310.50">
    <property type="entry name" value="Alpha-D-phosphohexomutase, C-terminal domain"/>
    <property type="match status" value="1"/>
</dbReference>
<dbReference type="GO" id="GO:0046872">
    <property type="term" value="F:metal ion binding"/>
    <property type="evidence" value="ECO:0007669"/>
    <property type="project" value="UniProtKB-KW"/>
</dbReference>
<evidence type="ECO:0000256" key="7">
    <source>
        <dbReference type="ARBA" id="ARBA00022723"/>
    </source>
</evidence>
<keyword evidence="5" id="KW-0119">Carbohydrate metabolism</keyword>
<dbReference type="PANTHER" id="PTHR42946:SF1">
    <property type="entry name" value="PHOSPHOGLUCOMUTASE (ALPHA-D-GLUCOSE-1,6-BISPHOSPHATE-DEPENDENT)"/>
    <property type="match status" value="1"/>
</dbReference>
<keyword evidence="5" id="KW-0313">Glucose metabolism</keyword>
<keyword evidence="8" id="KW-0460">Magnesium</keyword>
<protein>
    <recommendedName>
        <fullName evidence="4">phosphoglucomutase (alpha-D-glucose-1,6-bisphosphate-dependent)</fullName>
        <ecNumber evidence="4">5.4.2.2</ecNumber>
    </recommendedName>
</protein>
<dbReference type="Pfam" id="PF02878">
    <property type="entry name" value="PGM_PMM_I"/>
    <property type="match status" value="1"/>
</dbReference>
<comment type="cofactor">
    <cofactor evidence="2">
        <name>Mg(2+)</name>
        <dbReference type="ChEBI" id="CHEBI:18420"/>
    </cofactor>
</comment>
<dbReference type="EC" id="5.4.2.2" evidence="4"/>
<dbReference type="Pfam" id="PF02879">
    <property type="entry name" value="PGM_PMM_II"/>
    <property type="match status" value="1"/>
</dbReference>
<evidence type="ECO:0000256" key="9">
    <source>
        <dbReference type="ARBA" id="ARBA00023235"/>
    </source>
</evidence>
<evidence type="ECO:0000256" key="10">
    <source>
        <dbReference type="ARBA" id="ARBA00049318"/>
    </source>
</evidence>
<evidence type="ECO:0000256" key="11">
    <source>
        <dbReference type="ARBA" id="ARBA00049409"/>
    </source>
</evidence>
<evidence type="ECO:0000256" key="2">
    <source>
        <dbReference type="ARBA" id="ARBA00001946"/>
    </source>
</evidence>
<reference evidence="15" key="1">
    <citation type="submission" date="2021-01" db="EMBL/GenBank/DDBJ databases">
        <authorList>
            <person name="Corre E."/>
            <person name="Pelletier E."/>
            <person name="Niang G."/>
            <person name="Scheremetjew M."/>
            <person name="Finn R."/>
            <person name="Kale V."/>
            <person name="Holt S."/>
            <person name="Cochrane G."/>
            <person name="Meng A."/>
            <person name="Brown T."/>
            <person name="Cohen L."/>
        </authorList>
    </citation>
    <scope>NUCLEOTIDE SEQUENCE</scope>
    <source>
        <strain evidence="15">CCMP1413</strain>
    </source>
</reference>
<evidence type="ECO:0000313" key="15">
    <source>
        <dbReference type="EMBL" id="CAD8248429.1"/>
    </source>
</evidence>
<dbReference type="FunFam" id="3.40.120.10:FF:000010">
    <property type="entry name" value="phosphomannomutase/phosphoglucomutase isoform X1"/>
    <property type="match status" value="1"/>
</dbReference>
<dbReference type="InterPro" id="IPR050060">
    <property type="entry name" value="Phosphoglucosamine_mutase"/>
</dbReference>
<evidence type="ECO:0000256" key="6">
    <source>
        <dbReference type="ARBA" id="ARBA00022553"/>
    </source>
</evidence>
<keyword evidence="9" id="KW-0413">Isomerase</keyword>
<dbReference type="Gene3D" id="3.40.120.10">
    <property type="entry name" value="Alpha-D-Glucose-1,6-Bisphosphate, subunit A, domain 3"/>
    <property type="match status" value="3"/>
</dbReference>
<comment type="catalytic activity">
    <reaction evidence="1">
        <text>alpha-D-glucose 1-phosphate = alpha-D-glucose 6-phosphate</text>
        <dbReference type="Rhea" id="RHEA:23536"/>
        <dbReference type="ChEBI" id="CHEBI:58225"/>
        <dbReference type="ChEBI" id="CHEBI:58601"/>
        <dbReference type="EC" id="5.4.2.2"/>
    </reaction>
</comment>
<evidence type="ECO:0000256" key="8">
    <source>
        <dbReference type="ARBA" id="ARBA00022842"/>
    </source>
</evidence>
<keyword evidence="6" id="KW-0597">Phosphoprotein</keyword>
<gene>
    <name evidence="15" type="ORF">PCOL08062_LOCUS10655</name>
</gene>
<dbReference type="SUPFAM" id="SSF55957">
    <property type="entry name" value="Phosphoglucomutase, C-terminal domain"/>
    <property type="match status" value="1"/>
</dbReference>
<dbReference type="GO" id="GO:0004614">
    <property type="term" value="F:phosphoglucomutase activity"/>
    <property type="evidence" value="ECO:0007669"/>
    <property type="project" value="UniProtKB-EC"/>
</dbReference>
<evidence type="ECO:0000259" key="14">
    <source>
        <dbReference type="Pfam" id="PF02880"/>
    </source>
</evidence>
<dbReference type="Pfam" id="PF02880">
    <property type="entry name" value="PGM_PMM_III"/>
    <property type="match status" value="1"/>
</dbReference>
<evidence type="ECO:0000259" key="13">
    <source>
        <dbReference type="Pfam" id="PF02879"/>
    </source>
</evidence>
<organism evidence="15">
    <name type="scientific">Prasinoderma coloniale</name>
    <dbReference type="NCBI Taxonomy" id="156133"/>
    <lineage>
        <taxon>Eukaryota</taxon>
        <taxon>Viridiplantae</taxon>
        <taxon>Prasinodermophyta</taxon>
        <taxon>Prasinodermophyceae</taxon>
        <taxon>Prasinodermales</taxon>
        <taxon>Prasinodermaceae</taxon>
        <taxon>Prasinoderma</taxon>
    </lineage>
</organism>
<evidence type="ECO:0000256" key="5">
    <source>
        <dbReference type="ARBA" id="ARBA00022526"/>
    </source>
</evidence>
<comment type="catalytic activity">
    <reaction evidence="10">
        <text>alpha-D-glucose 1,6-bisphosphate + L-seryl-[protein] = O-phospho-L-seryl-[protein] + alpha-D-glucose 6-phosphate</text>
        <dbReference type="Rhea" id="RHEA:68752"/>
        <dbReference type="Rhea" id="RHEA-COMP:9863"/>
        <dbReference type="Rhea" id="RHEA-COMP:11604"/>
        <dbReference type="ChEBI" id="CHEBI:29999"/>
        <dbReference type="ChEBI" id="CHEBI:58225"/>
        <dbReference type="ChEBI" id="CHEBI:58392"/>
        <dbReference type="ChEBI" id="CHEBI:83421"/>
    </reaction>
</comment>
<dbReference type="InterPro" id="IPR005841">
    <property type="entry name" value="Alpha-D-phosphohexomutase_SF"/>
</dbReference>
<dbReference type="EMBL" id="HBDZ01013903">
    <property type="protein sequence ID" value="CAD8248429.1"/>
    <property type="molecule type" value="Transcribed_RNA"/>
</dbReference>
<dbReference type="PRINTS" id="PR00509">
    <property type="entry name" value="PGMPMM"/>
</dbReference>
<dbReference type="InterPro" id="IPR016055">
    <property type="entry name" value="A-D-PHexomutase_a/b/a-I/II/III"/>
</dbReference>
<dbReference type="AlphaFoldDB" id="A0A7R9TXW9"/>
<feature type="domain" description="Alpha-D-phosphohexomutase alpha/beta/alpha" evidence="12">
    <location>
        <begin position="18"/>
        <end position="147"/>
    </location>
</feature>
<proteinExistence type="inferred from homology"/>
<dbReference type="GO" id="GO:0004615">
    <property type="term" value="F:phosphomannomutase activity"/>
    <property type="evidence" value="ECO:0007669"/>
    <property type="project" value="TreeGrafter"/>
</dbReference>
<keyword evidence="7" id="KW-0479">Metal-binding</keyword>
<comment type="similarity">
    <text evidence="3">Belongs to the phosphohexose mutase family.</text>
</comment>
<dbReference type="GO" id="GO:0006006">
    <property type="term" value="P:glucose metabolic process"/>
    <property type="evidence" value="ECO:0007669"/>
    <property type="project" value="UniProtKB-KW"/>
</dbReference>